<dbReference type="NCBIfam" id="NF003706">
    <property type="entry name" value="PRK05324.1"/>
    <property type="match status" value="1"/>
</dbReference>
<keyword evidence="4 5" id="KW-0862">Zinc</keyword>
<dbReference type="OrthoDB" id="5290473at2"/>
<dbReference type="RefSeq" id="WP_013025560.1">
    <property type="nucleotide sequence ID" value="NC_017531.2"/>
</dbReference>
<comment type="function">
    <text evidence="5">Transforms N(2)-succinylglutamate into succinate and glutamate.</text>
</comment>
<dbReference type="GO" id="GO:0009017">
    <property type="term" value="F:succinylglutamate desuccinylase activity"/>
    <property type="evidence" value="ECO:0007669"/>
    <property type="project" value="UniProtKB-UniRule"/>
</dbReference>
<comment type="similarity">
    <text evidence="5">Belongs to the AspA/AstE family. Succinylglutamate desuccinylase subfamily.</text>
</comment>
<keyword evidence="3 5" id="KW-0378">Hydrolase</keyword>
<dbReference type="EC" id="3.5.1.96" evidence="5 6"/>
<protein>
    <recommendedName>
        <fullName evidence="5 6">Succinylglutamate desuccinylase</fullName>
        <ecNumber evidence="5 6">3.5.1.96</ecNumber>
    </recommendedName>
</protein>
<evidence type="ECO:0000259" key="7">
    <source>
        <dbReference type="Pfam" id="PF04952"/>
    </source>
</evidence>
<dbReference type="Pfam" id="PF04952">
    <property type="entry name" value="AstE_AspA_hybrid"/>
    <property type="match status" value="1"/>
</dbReference>
<comment type="catalytic activity">
    <reaction evidence="5">
        <text>N-succinyl-L-glutamate + H2O = L-glutamate + succinate</text>
        <dbReference type="Rhea" id="RHEA:15169"/>
        <dbReference type="ChEBI" id="CHEBI:15377"/>
        <dbReference type="ChEBI" id="CHEBI:29985"/>
        <dbReference type="ChEBI" id="CHEBI:30031"/>
        <dbReference type="ChEBI" id="CHEBI:58763"/>
        <dbReference type="EC" id="3.5.1.96"/>
    </reaction>
</comment>
<dbReference type="InterPro" id="IPR007036">
    <property type="entry name" value="Aste_AspA_hybrid_dom"/>
</dbReference>
<dbReference type="PANTHER" id="PTHR15162">
    <property type="entry name" value="ASPARTOACYLASE"/>
    <property type="match status" value="1"/>
</dbReference>
<keyword evidence="1 5" id="KW-0056">Arginine metabolism</keyword>
<dbReference type="SUPFAM" id="SSF53187">
    <property type="entry name" value="Zn-dependent exopeptidases"/>
    <property type="match status" value="1"/>
</dbReference>
<evidence type="ECO:0000256" key="4">
    <source>
        <dbReference type="ARBA" id="ARBA00022833"/>
    </source>
</evidence>
<dbReference type="GO" id="GO:0016788">
    <property type="term" value="F:hydrolase activity, acting on ester bonds"/>
    <property type="evidence" value="ECO:0007669"/>
    <property type="project" value="UniProtKB-UniRule"/>
</dbReference>
<evidence type="ECO:0000259" key="8">
    <source>
        <dbReference type="Pfam" id="PF24827"/>
    </source>
</evidence>
<dbReference type="HOGENOM" id="CLU_071608_0_0_6"/>
<evidence type="ECO:0000313" key="9">
    <source>
        <dbReference type="EMBL" id="BAK11108.1"/>
    </source>
</evidence>
<feature type="domain" description="AstE/AspA barrel-sandwich hybrid" evidence="7">
    <location>
        <begin position="250"/>
        <end position="321"/>
    </location>
</feature>
<evidence type="ECO:0000313" key="10">
    <source>
        <dbReference type="Proteomes" id="UP000006690"/>
    </source>
</evidence>
<dbReference type="InterPro" id="IPR016681">
    <property type="entry name" value="SuccinylGlu_desuccinylase"/>
</dbReference>
<evidence type="ECO:0000256" key="1">
    <source>
        <dbReference type="ARBA" id="ARBA00022503"/>
    </source>
</evidence>
<dbReference type="UniPathway" id="UPA00185">
    <property type="reaction ID" value="UER00283"/>
</dbReference>
<feature type="active site" evidence="5">
    <location>
        <position position="211"/>
    </location>
</feature>
<dbReference type="InterPro" id="IPR050178">
    <property type="entry name" value="AspA/AstE_fam"/>
</dbReference>
<reference evidence="10" key="1">
    <citation type="journal article" date="2012" name="Appl. Microbiol. Biotechnol.">
        <title>The complete genome sequence of Pantoea ananatis AJ13355, an organism with great biotechnological potential.</title>
        <authorList>
            <person name="Hara Y."/>
            <person name="Kadotani N."/>
            <person name="Izui H."/>
            <person name="Katashkina J.I."/>
            <person name="Kuvaeva T.M."/>
            <person name="Andreeva I.G."/>
            <person name="Golubeva L.I."/>
            <person name="Malko D.B."/>
            <person name="Makeev V.J."/>
            <person name="Mashko S.V."/>
            <person name="Kozlov Y.I."/>
        </authorList>
    </citation>
    <scope>NUCLEOTIDE SEQUENCE [LARGE SCALE GENOMIC DNA]</scope>
    <source>
        <strain evidence="10">AJ13355</strain>
    </source>
</reference>
<dbReference type="PANTHER" id="PTHR15162:SF7">
    <property type="entry name" value="SUCCINYLGLUTAMATE DESUCCINYLASE"/>
    <property type="match status" value="1"/>
</dbReference>
<sequence>MQDFLQQTLSGEAPRKRKGETAHLRWQWLYHGILLMEPKTPVKQALVLSAGVHGNETAPVEMLNQLITPLLQGEKPLQQRMLVVLGNPSALRAGKRYVAYDINRLFGGRWQQIDDGDEARRVLRLEQTLENFWQLGECDETRWHLDMHTALRGSYHTRFGVMPRNDRPWPAAFLHWLAVAGLEALVFHRSPAGTFTHFSCEHFGAASCTLELGQARPFGENDLTQFSAAAQALAALLYGETLPEAQSVPRRYRVSQQITRHSENFQLHMSDDTKNFTAFPQGALLAEDGEKRYFVQQAREYVLFPNPRVALGLRAGLMLVEESEQTQALPL</sequence>
<comment type="cofactor">
    <cofactor evidence="5">
        <name>Zn(2+)</name>
        <dbReference type="ChEBI" id="CHEBI:29105"/>
    </cofactor>
    <text evidence="5">Binds 1 zinc ion per subunit.</text>
</comment>
<dbReference type="PIRSF" id="PIRSF017020">
    <property type="entry name" value="AstE"/>
    <property type="match status" value="1"/>
</dbReference>
<gene>
    <name evidence="5 9" type="primary">astE</name>
    <name evidence="9" type="ordered locus">PAJ_1028</name>
</gene>
<dbReference type="EMBL" id="AP012032">
    <property type="protein sequence ID" value="BAK11108.1"/>
    <property type="molecule type" value="Genomic_DNA"/>
</dbReference>
<feature type="binding site" evidence="5">
    <location>
        <position position="53"/>
    </location>
    <ligand>
        <name>Zn(2+)</name>
        <dbReference type="ChEBI" id="CHEBI:29105"/>
    </ligand>
</feature>
<dbReference type="NCBIfam" id="TIGR03242">
    <property type="entry name" value="arg_catab_astE"/>
    <property type="match status" value="1"/>
</dbReference>
<comment type="pathway">
    <text evidence="5">Amino-acid degradation; L-arginine degradation via AST pathway; L-glutamate and succinate from L-arginine: step 5/5.</text>
</comment>
<dbReference type="eggNOG" id="COG2988">
    <property type="taxonomic scope" value="Bacteria"/>
</dbReference>
<proteinExistence type="inferred from homology"/>
<evidence type="ECO:0000256" key="3">
    <source>
        <dbReference type="ARBA" id="ARBA00022801"/>
    </source>
</evidence>
<evidence type="ECO:0000256" key="5">
    <source>
        <dbReference type="HAMAP-Rule" id="MF_00767"/>
    </source>
</evidence>
<evidence type="ECO:0000256" key="2">
    <source>
        <dbReference type="ARBA" id="ARBA00022723"/>
    </source>
</evidence>
<accession>A0A0H3KVN4</accession>
<dbReference type="InterPro" id="IPR055438">
    <property type="entry name" value="AstE_AspA_cat"/>
</dbReference>
<dbReference type="GO" id="GO:0019545">
    <property type="term" value="P:L-arginine catabolic process to succinate"/>
    <property type="evidence" value="ECO:0007669"/>
    <property type="project" value="UniProtKB-UniRule"/>
</dbReference>
<feature type="domain" description="Succinylglutamate desuccinylase/Aspartoacylase catalytic" evidence="8">
    <location>
        <begin position="44"/>
        <end position="236"/>
    </location>
</feature>
<dbReference type="PATRIC" id="fig|553.3.peg.2550"/>
<dbReference type="Gene3D" id="3.40.630.10">
    <property type="entry name" value="Zn peptidases"/>
    <property type="match status" value="1"/>
</dbReference>
<dbReference type="KEGG" id="paj:PAJ_1028"/>
<dbReference type="Pfam" id="PF24827">
    <property type="entry name" value="AstE_AspA_cat"/>
    <property type="match status" value="1"/>
</dbReference>
<evidence type="ECO:0000256" key="6">
    <source>
        <dbReference type="NCBIfam" id="TIGR03242"/>
    </source>
</evidence>
<dbReference type="GO" id="GO:0008270">
    <property type="term" value="F:zinc ion binding"/>
    <property type="evidence" value="ECO:0007669"/>
    <property type="project" value="UniProtKB-UniRule"/>
</dbReference>
<dbReference type="GO" id="GO:0019544">
    <property type="term" value="P:L-arginine catabolic process to L-glutamate"/>
    <property type="evidence" value="ECO:0007669"/>
    <property type="project" value="UniProtKB-UniRule"/>
</dbReference>
<feature type="binding site" evidence="5">
    <location>
        <position position="56"/>
    </location>
    <ligand>
        <name>Zn(2+)</name>
        <dbReference type="ChEBI" id="CHEBI:29105"/>
    </ligand>
</feature>
<organism evidence="9 10">
    <name type="scientific">Pantoea ananatis (strain AJ13355)</name>
    <dbReference type="NCBI Taxonomy" id="932677"/>
    <lineage>
        <taxon>Bacteria</taxon>
        <taxon>Pseudomonadati</taxon>
        <taxon>Pseudomonadota</taxon>
        <taxon>Gammaproteobacteria</taxon>
        <taxon>Enterobacterales</taxon>
        <taxon>Erwiniaceae</taxon>
        <taxon>Pantoea</taxon>
    </lineage>
</organism>
<dbReference type="AlphaFoldDB" id="A0A0H3KVN4"/>
<feature type="binding site" evidence="5">
    <location>
        <position position="148"/>
    </location>
    <ligand>
        <name>Zn(2+)</name>
        <dbReference type="ChEBI" id="CHEBI:29105"/>
    </ligand>
</feature>
<dbReference type="FunFam" id="3.40.630.10:FF:000017">
    <property type="entry name" value="Succinylglutamate desuccinylase"/>
    <property type="match status" value="1"/>
</dbReference>
<dbReference type="HAMAP" id="MF_00767">
    <property type="entry name" value="Arg_catab_AstE"/>
    <property type="match status" value="1"/>
</dbReference>
<keyword evidence="2 5" id="KW-0479">Metal-binding</keyword>
<dbReference type="CDD" id="cd03855">
    <property type="entry name" value="M14_ASTE"/>
    <property type="match status" value="1"/>
</dbReference>
<dbReference type="Proteomes" id="UP000006690">
    <property type="component" value="Chromosome"/>
</dbReference>
<name>A0A0H3KVN4_PANAA</name>